<dbReference type="InterPro" id="IPR050921">
    <property type="entry name" value="T4SS_GSP_E_ATPase"/>
</dbReference>
<dbReference type="CDD" id="cd01130">
    <property type="entry name" value="VirB11-like_ATPase"/>
    <property type="match status" value="1"/>
</dbReference>
<dbReference type="GO" id="GO:0016887">
    <property type="term" value="F:ATP hydrolysis activity"/>
    <property type="evidence" value="ECO:0007669"/>
    <property type="project" value="InterPro"/>
</dbReference>
<name>A0A1B9PU93_9VIBR</name>
<comment type="similarity">
    <text evidence="1">Belongs to the GSP E family.</text>
</comment>
<organism evidence="3 4">
    <name type="scientific">Vibrio lentus</name>
    <dbReference type="NCBI Taxonomy" id="136468"/>
    <lineage>
        <taxon>Bacteria</taxon>
        <taxon>Pseudomonadati</taxon>
        <taxon>Pseudomonadota</taxon>
        <taxon>Gammaproteobacteria</taxon>
        <taxon>Vibrionales</taxon>
        <taxon>Vibrionaceae</taxon>
        <taxon>Vibrio</taxon>
    </lineage>
</organism>
<dbReference type="InterPro" id="IPR001482">
    <property type="entry name" value="T2SS/T4SS_dom"/>
</dbReference>
<dbReference type="EMBL" id="MCSI01000116">
    <property type="protein sequence ID" value="PME64619.1"/>
    <property type="molecule type" value="Genomic_DNA"/>
</dbReference>
<dbReference type="Gene3D" id="3.40.50.300">
    <property type="entry name" value="P-loop containing nucleotide triphosphate hydrolases"/>
    <property type="match status" value="1"/>
</dbReference>
<dbReference type="PANTHER" id="PTHR30486:SF15">
    <property type="entry name" value="TYPE II_IV SECRETION SYSTEM ATPASE"/>
    <property type="match status" value="1"/>
</dbReference>
<evidence type="ECO:0000313" key="4">
    <source>
        <dbReference type="Proteomes" id="UP000235778"/>
    </source>
</evidence>
<dbReference type="RefSeq" id="WP_017107665.1">
    <property type="nucleotide sequence ID" value="NZ_MAKA01000314.1"/>
</dbReference>
<dbReference type="Proteomes" id="UP000235778">
    <property type="component" value="Unassembled WGS sequence"/>
</dbReference>
<dbReference type="InterPro" id="IPR027417">
    <property type="entry name" value="P-loop_NTPase"/>
</dbReference>
<dbReference type="SUPFAM" id="SSF52540">
    <property type="entry name" value="P-loop containing nucleoside triphosphate hydrolases"/>
    <property type="match status" value="1"/>
</dbReference>
<dbReference type="SMART" id="SM00382">
    <property type="entry name" value="AAA"/>
    <property type="match status" value="1"/>
</dbReference>
<dbReference type="Pfam" id="PF00437">
    <property type="entry name" value="T2SSE"/>
    <property type="match status" value="1"/>
</dbReference>
<dbReference type="PANTHER" id="PTHR30486">
    <property type="entry name" value="TWITCHING MOTILITY PROTEIN PILT"/>
    <property type="match status" value="1"/>
</dbReference>
<dbReference type="AlphaFoldDB" id="A0A1B9PU93"/>
<reference evidence="4" key="1">
    <citation type="submission" date="2016-07" db="EMBL/GenBank/DDBJ databases">
        <title>Nontailed viruses are major unrecognized killers of bacteria in the ocean.</title>
        <authorList>
            <person name="Kauffman K."/>
            <person name="Hussain F."/>
            <person name="Yang J."/>
            <person name="Arevalo P."/>
            <person name="Brown J."/>
            <person name="Cutler M."/>
            <person name="Kelly L."/>
            <person name="Polz M.F."/>
        </authorList>
    </citation>
    <scope>NUCLEOTIDE SEQUENCE [LARGE SCALE GENOMIC DNA]</scope>
    <source>
        <strain evidence="4">10N.286.55.C1</strain>
    </source>
</reference>
<comment type="caution">
    <text evidence="3">The sequence shown here is derived from an EMBL/GenBank/DDBJ whole genome shotgun (WGS) entry which is preliminary data.</text>
</comment>
<evidence type="ECO:0000313" key="3">
    <source>
        <dbReference type="EMBL" id="PME64619.1"/>
    </source>
</evidence>
<feature type="domain" description="AAA+ ATPase" evidence="2">
    <location>
        <begin position="221"/>
        <end position="375"/>
    </location>
</feature>
<evidence type="ECO:0000259" key="2">
    <source>
        <dbReference type="SMART" id="SM00382"/>
    </source>
</evidence>
<gene>
    <name evidence="3" type="ORF">BCV30_07560</name>
</gene>
<dbReference type="InterPro" id="IPR003593">
    <property type="entry name" value="AAA+_ATPase"/>
</dbReference>
<dbReference type="Gene3D" id="3.30.450.380">
    <property type="match status" value="1"/>
</dbReference>
<sequence length="449" mass="50035">MFGQNPQVIEPDVNGGARINQSSVTSTPSIREHYHVIHEEVIKAIDPSVVVSLSASALEARIAELVSEIVIAKQLPLGHDDVTHSVEQLLHEFLGLGPLQHLIEDKTVTDIMVNGYREVYVERSGKLQKTTVQFRNEEQLLNLARRIVSKVGRRIDESNPLVDARLDDGSRVNVMIPPLALDGTYISIRKFNKNKLSLAQLEGLGAMSKSMVKLIDIIVRSRLNVLVSGGTGAGKTTLLNAMSFSIPPQERIITIEDTAELRLQQPHVVRAETRPANAEGLTPITQRELVRNALRMRPDRIILGEVRGDEAFEMMQAMNTGHDGSLCTLHANSAADALVRMENMLMMSQATLPLFALRRQIADTIDVVIQVERMRDGKRRIVSITEVQGIESEQYVTHDLFTFDALSEDQQGNIIGCYKSARCVPNFNEKVRHHQLDKQLRAAMEVDVV</sequence>
<accession>A0A1B9PU93</accession>
<protein>
    <submittedName>
        <fullName evidence="3">Pilus assembly protein CpaF</fullName>
    </submittedName>
</protein>
<evidence type="ECO:0000256" key="1">
    <source>
        <dbReference type="ARBA" id="ARBA00006611"/>
    </source>
</evidence>
<proteinExistence type="inferred from homology"/>